<keyword evidence="4 13" id="KW-0813">Transport</keyword>
<comment type="similarity">
    <text evidence="13">Belongs to the NiCoT transporter (TC 2.A.52) family.</text>
</comment>
<feature type="transmembrane region" description="Helical" evidence="13">
    <location>
        <begin position="29"/>
        <end position="50"/>
    </location>
</feature>
<evidence type="ECO:0000256" key="12">
    <source>
        <dbReference type="ARBA" id="ARBA00023285"/>
    </source>
</evidence>
<evidence type="ECO:0000256" key="5">
    <source>
        <dbReference type="ARBA" id="ARBA00022475"/>
    </source>
</evidence>
<keyword evidence="3" id="KW-0171">Cobalt transport</keyword>
<evidence type="ECO:0000313" key="14">
    <source>
        <dbReference type="EMBL" id="OAP93887.1"/>
    </source>
</evidence>
<keyword evidence="9" id="KW-0406">Ion transport</keyword>
<keyword evidence="10" id="KW-0921">Nickel transport</keyword>
<sequence length="239" mass="25034">MFQQIVDVQRDIYLAFAGHIKEFAAGGGWASFLAFLPMGIVFGAAHAMTPGHSKSVLATYLTGSATTAHRALLVSLALSFTHVTMAVLIALLALPLVSHSFVDAGSAPVLQAVSHGLLGLIGLWMVWSALFRRAHTHSSGEGVAVGFMAGLIPCPLTLFVMTFAMIHQVIITGLLFALSMMLGVSATLSAIALLAVMFREQLARLMSTGPRLLAVVSKSIEAAAGAILVAVALHEIVFA</sequence>
<evidence type="ECO:0000256" key="9">
    <source>
        <dbReference type="ARBA" id="ARBA00023065"/>
    </source>
</evidence>
<protein>
    <recommendedName>
        <fullName evidence="13">Nickel/cobalt efflux system</fullName>
    </recommendedName>
</protein>
<reference evidence="14" key="1">
    <citation type="submission" date="2016-04" db="EMBL/GenBank/DDBJ databases">
        <title>Fast-growing isolate from the root nodules of Vavilovia formosa.</title>
        <authorList>
            <person name="Kimeklis A."/>
            <person name="Safronova V."/>
            <person name="Belimov A."/>
            <person name="Andronov E."/>
        </authorList>
    </citation>
    <scope>NUCLEOTIDE SEQUENCE [LARGE SCALE GENOMIC DNA]</scope>
    <source>
        <strain evidence="14">Vaf-46</strain>
    </source>
</reference>
<evidence type="ECO:0000256" key="4">
    <source>
        <dbReference type="ARBA" id="ARBA00022448"/>
    </source>
</evidence>
<dbReference type="Pfam" id="PF03824">
    <property type="entry name" value="NicO"/>
    <property type="match status" value="1"/>
</dbReference>
<comment type="caution">
    <text evidence="14">The sequence shown here is derived from an EMBL/GenBank/DDBJ whole genome shotgun (WGS) entry which is preliminary data.</text>
</comment>
<comment type="function">
    <text evidence="1">Efflux system for nickel and cobalt.</text>
</comment>
<dbReference type="EMBL" id="LWBS01000231">
    <property type="protein sequence ID" value="OAP93887.1"/>
    <property type="molecule type" value="Genomic_DNA"/>
</dbReference>
<evidence type="ECO:0000256" key="11">
    <source>
        <dbReference type="ARBA" id="ARBA00023136"/>
    </source>
</evidence>
<dbReference type="GO" id="GO:0046583">
    <property type="term" value="F:monoatomic cation efflux transmembrane transporter activity"/>
    <property type="evidence" value="ECO:0007669"/>
    <property type="project" value="TreeGrafter"/>
</dbReference>
<evidence type="ECO:0000256" key="7">
    <source>
        <dbReference type="ARBA" id="ARBA00022692"/>
    </source>
</evidence>
<dbReference type="InterPro" id="IPR051224">
    <property type="entry name" value="NiCoT_RcnA"/>
</dbReference>
<keyword evidence="6" id="KW-0533">Nickel</keyword>
<evidence type="ECO:0000256" key="8">
    <source>
        <dbReference type="ARBA" id="ARBA00022989"/>
    </source>
</evidence>
<dbReference type="GO" id="GO:0015099">
    <property type="term" value="F:nickel cation transmembrane transporter activity"/>
    <property type="evidence" value="ECO:0007669"/>
    <property type="project" value="UniProtKB-UniRule"/>
</dbReference>
<dbReference type="GO" id="GO:0010045">
    <property type="term" value="P:response to nickel cation"/>
    <property type="evidence" value="ECO:0007669"/>
    <property type="project" value="TreeGrafter"/>
</dbReference>
<dbReference type="GO" id="GO:0032025">
    <property type="term" value="P:response to cobalt ion"/>
    <property type="evidence" value="ECO:0007669"/>
    <property type="project" value="TreeGrafter"/>
</dbReference>
<accession>A0A179BQA7</accession>
<gene>
    <name evidence="14" type="ORF">A4U53_22595</name>
</gene>
<evidence type="ECO:0000256" key="2">
    <source>
        <dbReference type="ARBA" id="ARBA00004651"/>
    </source>
</evidence>
<keyword evidence="11 13" id="KW-0472">Membrane</keyword>
<dbReference type="InterPro" id="IPR011541">
    <property type="entry name" value="Ni/Co_transpt_high_affinity"/>
</dbReference>
<keyword evidence="7 13" id="KW-0812">Transmembrane</keyword>
<feature type="transmembrane region" description="Helical" evidence="13">
    <location>
        <begin position="170"/>
        <end position="198"/>
    </location>
</feature>
<feature type="transmembrane region" description="Helical" evidence="13">
    <location>
        <begin position="219"/>
        <end position="238"/>
    </location>
</feature>
<organism evidence="14">
    <name type="scientific">Rhizobium leguminosarum</name>
    <dbReference type="NCBI Taxonomy" id="384"/>
    <lineage>
        <taxon>Bacteria</taxon>
        <taxon>Pseudomonadati</taxon>
        <taxon>Pseudomonadota</taxon>
        <taxon>Alphaproteobacteria</taxon>
        <taxon>Hyphomicrobiales</taxon>
        <taxon>Rhizobiaceae</taxon>
        <taxon>Rhizobium/Agrobacterium group</taxon>
        <taxon>Rhizobium</taxon>
    </lineage>
</organism>
<keyword evidence="8 13" id="KW-1133">Transmembrane helix</keyword>
<evidence type="ECO:0000256" key="6">
    <source>
        <dbReference type="ARBA" id="ARBA00022596"/>
    </source>
</evidence>
<dbReference type="GO" id="GO:0006824">
    <property type="term" value="P:cobalt ion transport"/>
    <property type="evidence" value="ECO:0007669"/>
    <property type="project" value="UniProtKB-KW"/>
</dbReference>
<evidence type="ECO:0000256" key="10">
    <source>
        <dbReference type="ARBA" id="ARBA00023112"/>
    </source>
</evidence>
<name>A0A179BQA7_RHILE</name>
<dbReference type="GO" id="GO:0005886">
    <property type="term" value="C:plasma membrane"/>
    <property type="evidence" value="ECO:0007669"/>
    <property type="project" value="UniProtKB-SubCell"/>
</dbReference>
<proteinExistence type="inferred from homology"/>
<keyword evidence="5" id="KW-1003">Cell membrane</keyword>
<evidence type="ECO:0000256" key="1">
    <source>
        <dbReference type="ARBA" id="ARBA00002510"/>
    </source>
</evidence>
<dbReference type="AlphaFoldDB" id="A0A179BQA7"/>
<evidence type="ECO:0000256" key="13">
    <source>
        <dbReference type="RuleBase" id="RU362101"/>
    </source>
</evidence>
<feature type="transmembrane region" description="Helical" evidence="13">
    <location>
        <begin position="143"/>
        <end position="164"/>
    </location>
</feature>
<evidence type="ECO:0000256" key="3">
    <source>
        <dbReference type="ARBA" id="ARBA00022426"/>
    </source>
</evidence>
<keyword evidence="12" id="KW-0170">Cobalt</keyword>
<dbReference type="PANTHER" id="PTHR40659">
    <property type="entry name" value="NICKEL/COBALT EFFLUX SYSTEM RCNA"/>
    <property type="match status" value="1"/>
</dbReference>
<dbReference type="PANTHER" id="PTHR40659:SF1">
    <property type="entry name" value="NICKEL_COBALT EFFLUX SYSTEM RCNA"/>
    <property type="match status" value="1"/>
</dbReference>
<comment type="subcellular location">
    <subcellularLocation>
        <location evidence="2 13">Cell membrane</location>
        <topology evidence="2 13">Multi-pass membrane protein</topology>
    </subcellularLocation>
</comment>
<feature type="transmembrane region" description="Helical" evidence="13">
    <location>
        <begin position="71"/>
        <end position="97"/>
    </location>
</feature>
<feature type="transmembrane region" description="Helical" evidence="13">
    <location>
        <begin position="109"/>
        <end position="131"/>
    </location>
</feature>